<keyword evidence="4" id="KW-0547">Nucleotide-binding</keyword>
<evidence type="ECO:0000256" key="8">
    <source>
        <dbReference type="SAM" id="MobiDB-lite"/>
    </source>
</evidence>
<keyword evidence="5" id="KW-0067">ATP-binding</keyword>
<dbReference type="Pfam" id="PF00005">
    <property type="entry name" value="ABC_tran"/>
    <property type="match status" value="1"/>
</dbReference>
<dbReference type="SUPFAM" id="SSF52540">
    <property type="entry name" value="P-loop containing nucleoside triphosphate hydrolases"/>
    <property type="match status" value="1"/>
</dbReference>
<feature type="transmembrane region" description="Helical" evidence="9">
    <location>
        <begin position="492"/>
        <end position="513"/>
    </location>
</feature>
<dbReference type="InterPro" id="IPR050352">
    <property type="entry name" value="ABCG_transporters"/>
</dbReference>
<evidence type="ECO:0000313" key="11">
    <source>
        <dbReference type="EMBL" id="KAK9808027.1"/>
    </source>
</evidence>
<dbReference type="Gene3D" id="3.40.50.300">
    <property type="entry name" value="P-loop containing nucleotide triphosphate hydrolases"/>
    <property type="match status" value="1"/>
</dbReference>
<dbReference type="InterPro" id="IPR003439">
    <property type="entry name" value="ABC_transporter-like_ATP-bd"/>
</dbReference>
<evidence type="ECO:0000256" key="6">
    <source>
        <dbReference type="ARBA" id="ARBA00022989"/>
    </source>
</evidence>
<dbReference type="GO" id="GO:0016020">
    <property type="term" value="C:membrane"/>
    <property type="evidence" value="ECO:0007669"/>
    <property type="project" value="UniProtKB-SubCell"/>
</dbReference>
<dbReference type="AlphaFoldDB" id="A0AAW1PHE4"/>
<dbReference type="InterPro" id="IPR013525">
    <property type="entry name" value="ABC2_TM"/>
</dbReference>
<comment type="subcellular location">
    <subcellularLocation>
        <location evidence="1">Membrane</location>
        <topology evidence="1">Multi-pass membrane protein</topology>
    </subcellularLocation>
</comment>
<gene>
    <name evidence="11" type="ORF">WJX73_006051</name>
</gene>
<dbReference type="InterPro" id="IPR017871">
    <property type="entry name" value="ABC_transporter-like_CS"/>
</dbReference>
<feature type="transmembrane region" description="Helical" evidence="9">
    <location>
        <begin position="414"/>
        <end position="432"/>
    </location>
</feature>
<proteinExistence type="predicted"/>
<feature type="transmembrane region" description="Helical" evidence="9">
    <location>
        <begin position="333"/>
        <end position="350"/>
    </location>
</feature>
<organism evidence="11 12">
    <name type="scientific">Symbiochloris irregularis</name>
    <dbReference type="NCBI Taxonomy" id="706552"/>
    <lineage>
        <taxon>Eukaryota</taxon>
        <taxon>Viridiplantae</taxon>
        <taxon>Chlorophyta</taxon>
        <taxon>core chlorophytes</taxon>
        <taxon>Trebouxiophyceae</taxon>
        <taxon>Trebouxiales</taxon>
        <taxon>Trebouxiaceae</taxon>
        <taxon>Symbiochloris</taxon>
    </lineage>
</organism>
<dbReference type="PANTHER" id="PTHR48041:SF91">
    <property type="entry name" value="ABC TRANSPORTER G FAMILY MEMBER 28"/>
    <property type="match status" value="1"/>
</dbReference>
<accession>A0AAW1PHE4</accession>
<dbReference type="PROSITE" id="PS50893">
    <property type="entry name" value="ABC_TRANSPORTER_2"/>
    <property type="match status" value="1"/>
</dbReference>
<evidence type="ECO:0000313" key="12">
    <source>
        <dbReference type="Proteomes" id="UP001465755"/>
    </source>
</evidence>
<evidence type="ECO:0000256" key="2">
    <source>
        <dbReference type="ARBA" id="ARBA00022448"/>
    </source>
</evidence>
<evidence type="ECO:0000256" key="3">
    <source>
        <dbReference type="ARBA" id="ARBA00022692"/>
    </source>
</evidence>
<evidence type="ECO:0000256" key="5">
    <source>
        <dbReference type="ARBA" id="ARBA00022840"/>
    </source>
</evidence>
<feature type="transmembrane region" description="Helical" evidence="9">
    <location>
        <begin position="439"/>
        <end position="460"/>
    </location>
</feature>
<dbReference type="PROSITE" id="PS00211">
    <property type="entry name" value="ABC_TRANSPORTER_1"/>
    <property type="match status" value="1"/>
</dbReference>
<evidence type="ECO:0000256" key="9">
    <source>
        <dbReference type="SAM" id="Phobius"/>
    </source>
</evidence>
<evidence type="ECO:0000259" key="10">
    <source>
        <dbReference type="PROSITE" id="PS50893"/>
    </source>
</evidence>
<evidence type="ECO:0000256" key="1">
    <source>
        <dbReference type="ARBA" id="ARBA00004141"/>
    </source>
</evidence>
<dbReference type="Pfam" id="PF01061">
    <property type="entry name" value="ABC2_membrane"/>
    <property type="match status" value="1"/>
</dbReference>
<dbReference type="EMBL" id="JALJOQ010000028">
    <property type="protein sequence ID" value="KAK9808027.1"/>
    <property type="molecule type" value="Genomic_DNA"/>
</dbReference>
<dbReference type="GO" id="GO:0005524">
    <property type="term" value="F:ATP binding"/>
    <property type="evidence" value="ECO:0007669"/>
    <property type="project" value="UniProtKB-KW"/>
</dbReference>
<feature type="transmembrane region" description="Helical" evidence="9">
    <location>
        <begin position="362"/>
        <end position="381"/>
    </location>
</feature>
<dbReference type="SMART" id="SM00382">
    <property type="entry name" value="AAA"/>
    <property type="match status" value="1"/>
</dbReference>
<reference evidence="11 12" key="1">
    <citation type="journal article" date="2024" name="Nat. Commun.">
        <title>Phylogenomics reveals the evolutionary origins of lichenization in chlorophyte algae.</title>
        <authorList>
            <person name="Puginier C."/>
            <person name="Libourel C."/>
            <person name="Otte J."/>
            <person name="Skaloud P."/>
            <person name="Haon M."/>
            <person name="Grisel S."/>
            <person name="Petersen M."/>
            <person name="Berrin J.G."/>
            <person name="Delaux P.M."/>
            <person name="Dal Grande F."/>
            <person name="Keller J."/>
        </authorList>
    </citation>
    <scope>NUCLEOTIDE SEQUENCE [LARGE SCALE GENOMIC DNA]</scope>
    <source>
        <strain evidence="11 12">SAG 2036</strain>
    </source>
</reference>
<evidence type="ECO:0000256" key="4">
    <source>
        <dbReference type="ARBA" id="ARBA00022741"/>
    </source>
</evidence>
<dbReference type="GO" id="GO:0140359">
    <property type="term" value="F:ABC-type transporter activity"/>
    <property type="evidence" value="ECO:0007669"/>
    <property type="project" value="InterPro"/>
</dbReference>
<sequence>MTALMGPSGSSKTTLLDVLAGRKTVGTIEGAIRFSGVNVSKHYLRRHTGYVEQFDTLLDSLTVREMLLYTAELKDPSNVPFREKAARVDAVLSRLALWSCRDVRIGSALARGISGGQAKRVNIGIALVTDARVLFLDEPTSGLDSYTANEVMTVVKGLAKTGTTICATIHSPTSYCFDLFDRVMMLLRGHLVYAGPNGQDVVDYFEANHPEAAMFGCKAGTAESTDFIQKIAPIRVRGAMRRVEWMVDLTTRADREGRALECARAFQGSAECDRHEREVDEHLSTPAEPSESMHRELHVTSATTNGVAWGWWIILKYRFLKDFTDVHYLAPRIADKVSLGLIIVSLYWGVGKHVDSVTATNVSAVLMMIAVTPGFSATTYVPSLVLERLLFYRERNDGLYSSVTYLLAKMTEELVAAAISSLIFCCLVFFPLKLAGSVLLFLCVFYLTTTIGIALAYLIAALSPTLATANTALPAYVLEFYSISGDHQWVEVAIESIFLVVFFLTAWAALVSVKHQKR</sequence>
<name>A0AAW1PHE4_9CHLO</name>
<dbReference type="GO" id="GO:0016887">
    <property type="term" value="F:ATP hydrolysis activity"/>
    <property type="evidence" value="ECO:0007669"/>
    <property type="project" value="InterPro"/>
</dbReference>
<evidence type="ECO:0000256" key="7">
    <source>
        <dbReference type="ARBA" id="ARBA00023136"/>
    </source>
</evidence>
<dbReference type="Proteomes" id="UP001465755">
    <property type="component" value="Unassembled WGS sequence"/>
</dbReference>
<dbReference type="InterPro" id="IPR003593">
    <property type="entry name" value="AAA+_ATPase"/>
</dbReference>
<feature type="domain" description="ABC transporter" evidence="10">
    <location>
        <begin position="1"/>
        <end position="213"/>
    </location>
</feature>
<dbReference type="PANTHER" id="PTHR48041">
    <property type="entry name" value="ABC TRANSPORTER G FAMILY MEMBER 28"/>
    <property type="match status" value="1"/>
</dbReference>
<keyword evidence="12" id="KW-1185">Reference proteome</keyword>
<protein>
    <recommendedName>
        <fullName evidence="10">ABC transporter domain-containing protein</fullName>
    </recommendedName>
</protein>
<keyword evidence="3 9" id="KW-0812">Transmembrane</keyword>
<dbReference type="InterPro" id="IPR027417">
    <property type="entry name" value="P-loop_NTPase"/>
</dbReference>
<feature type="region of interest" description="Disordered" evidence="8">
    <location>
        <begin position="277"/>
        <end position="297"/>
    </location>
</feature>
<keyword evidence="2" id="KW-0813">Transport</keyword>
<keyword evidence="6 9" id="KW-1133">Transmembrane helix</keyword>
<comment type="caution">
    <text evidence="11">The sequence shown here is derived from an EMBL/GenBank/DDBJ whole genome shotgun (WGS) entry which is preliminary data.</text>
</comment>
<keyword evidence="7 9" id="KW-0472">Membrane</keyword>